<evidence type="ECO:0000259" key="2">
    <source>
        <dbReference type="Pfam" id="PF14111"/>
    </source>
</evidence>
<dbReference type="InterPro" id="IPR025558">
    <property type="entry name" value="DUF4283"/>
</dbReference>
<evidence type="ECO:0000259" key="3">
    <source>
        <dbReference type="Pfam" id="PF14392"/>
    </source>
</evidence>
<gene>
    <name evidence="5" type="primary">LOC109127241</name>
</gene>
<evidence type="ECO:0000313" key="5">
    <source>
        <dbReference type="RefSeq" id="XP_019087332.1"/>
    </source>
</evidence>
<feature type="region of interest" description="Disordered" evidence="1">
    <location>
        <begin position="231"/>
        <end position="298"/>
    </location>
</feature>
<feature type="compositionally biased region" description="Low complexity" evidence="1">
    <location>
        <begin position="240"/>
        <end position="251"/>
    </location>
</feature>
<feature type="domain" description="DUF4283" evidence="2">
    <location>
        <begin position="22"/>
        <end position="100"/>
    </location>
</feature>
<accession>A0ABM1QKP4</accession>
<dbReference type="InterPro" id="IPR040256">
    <property type="entry name" value="At4g02000-like"/>
</dbReference>
<reference evidence="5" key="2">
    <citation type="submission" date="2025-08" db="UniProtKB">
        <authorList>
            <consortium name="RefSeq"/>
        </authorList>
    </citation>
    <scope>IDENTIFICATION</scope>
    <source>
        <tissue evidence="5">Leaf</tissue>
    </source>
</reference>
<evidence type="ECO:0000313" key="4">
    <source>
        <dbReference type="Proteomes" id="UP000694864"/>
    </source>
</evidence>
<dbReference type="PANTHER" id="PTHR31286:SF162">
    <property type="entry name" value="DUF4283 DOMAIN-CONTAINING PROTEIN-RELATED"/>
    <property type="match status" value="1"/>
</dbReference>
<name>A0ABM1QKP4_CAMSA</name>
<dbReference type="Pfam" id="PF14392">
    <property type="entry name" value="zf-CCHC_4"/>
    <property type="match status" value="1"/>
</dbReference>
<protein>
    <submittedName>
        <fullName evidence="5">Uncharacterized protein At4g02000-like</fullName>
    </submittedName>
</protein>
<evidence type="ECO:0000256" key="1">
    <source>
        <dbReference type="SAM" id="MobiDB-lite"/>
    </source>
</evidence>
<feature type="domain" description="Zinc knuckle CX2CX4HX4C" evidence="3">
    <location>
        <begin position="163"/>
        <end position="208"/>
    </location>
</feature>
<organism evidence="4 5">
    <name type="scientific">Camelina sativa</name>
    <name type="common">False flax</name>
    <name type="synonym">Myagrum sativum</name>
    <dbReference type="NCBI Taxonomy" id="90675"/>
    <lineage>
        <taxon>Eukaryota</taxon>
        <taxon>Viridiplantae</taxon>
        <taxon>Streptophyta</taxon>
        <taxon>Embryophyta</taxon>
        <taxon>Tracheophyta</taxon>
        <taxon>Spermatophyta</taxon>
        <taxon>Magnoliopsida</taxon>
        <taxon>eudicotyledons</taxon>
        <taxon>Gunneridae</taxon>
        <taxon>Pentapetalae</taxon>
        <taxon>rosids</taxon>
        <taxon>malvids</taxon>
        <taxon>Brassicales</taxon>
        <taxon>Brassicaceae</taxon>
        <taxon>Camelineae</taxon>
        <taxon>Camelina</taxon>
    </lineage>
</organism>
<dbReference type="GeneID" id="109127241"/>
<dbReference type="Pfam" id="PF14111">
    <property type="entry name" value="DUF4283"/>
    <property type="match status" value="1"/>
</dbReference>
<proteinExistence type="predicted"/>
<keyword evidence="4" id="KW-1185">Reference proteome</keyword>
<reference evidence="4" key="1">
    <citation type="journal article" date="2014" name="Nat. Commun.">
        <title>The emerging biofuel crop Camelina sativa retains a highly undifferentiated hexaploid genome structure.</title>
        <authorList>
            <person name="Kagale S."/>
            <person name="Koh C."/>
            <person name="Nixon J."/>
            <person name="Bollina V."/>
            <person name="Clarke W.E."/>
            <person name="Tuteja R."/>
            <person name="Spillane C."/>
            <person name="Robinson S.J."/>
            <person name="Links M.G."/>
            <person name="Clarke C."/>
            <person name="Higgins E.E."/>
            <person name="Huebert T."/>
            <person name="Sharpe A.G."/>
            <person name="Parkin I.A."/>
        </authorList>
    </citation>
    <scope>NUCLEOTIDE SEQUENCE [LARGE SCALE GENOMIC DNA]</scope>
    <source>
        <strain evidence="4">cv. DH55</strain>
    </source>
</reference>
<dbReference type="RefSeq" id="XP_019087332.1">
    <property type="nucleotide sequence ID" value="XM_019231787.1"/>
</dbReference>
<sequence length="298" mass="34147">MVLGRDDPELFIPHSAYARGLARNRLSLIGKPLNLRDQPLKGVIQELPRLWGVSSRVHGRIPDDSFVQFRFQLEADLVSVLRAQLWLYNEWFVALQRWEDFPREDFLTFIDLWVQLRGIPLPYVSERTVSFIANTLGDVVELGFNEDTTYQIAFLRVKVIIIFTDRIRFFRCVRFQSGEKAMIGFEYEKLTLCSNCSRINHHTRFCPFSMASGIIQEQNFNTFLAPPVNPADEDDEHVLSESSDISSYSPISQPPRPPSPMNNEEGTVVMHPIRNLADIKESMGSNSVKVSQPKTGLK</sequence>
<dbReference type="PANTHER" id="PTHR31286">
    <property type="entry name" value="GLYCINE-RICH CELL WALL STRUCTURAL PROTEIN 1.8-LIKE"/>
    <property type="match status" value="1"/>
</dbReference>
<dbReference type="InterPro" id="IPR025836">
    <property type="entry name" value="Zn_knuckle_CX2CX4HX4C"/>
</dbReference>
<dbReference type="Proteomes" id="UP000694864">
    <property type="component" value="Chromosome 11"/>
</dbReference>
<feature type="compositionally biased region" description="Polar residues" evidence="1">
    <location>
        <begin position="283"/>
        <end position="298"/>
    </location>
</feature>